<dbReference type="OrthoDB" id="6162375at2759"/>
<name>B0D4X8_LACBS</name>
<evidence type="ECO:0000313" key="3">
    <source>
        <dbReference type="EMBL" id="EDR10643.1"/>
    </source>
</evidence>
<dbReference type="HOGENOM" id="CLU_903348_0_0_1"/>
<dbReference type="KEGG" id="lbc:LACBIDRAFT_325438"/>
<keyword evidence="4" id="KW-1185">Reference proteome</keyword>
<dbReference type="InterPro" id="IPR025712">
    <property type="entry name" value="Nup54_alpha-helical_dom"/>
</dbReference>
<dbReference type="Proteomes" id="UP000001194">
    <property type="component" value="Unassembled WGS sequence"/>
</dbReference>
<protein>
    <submittedName>
        <fullName evidence="3">Predicted protein</fullName>
    </submittedName>
</protein>
<reference evidence="3 4" key="1">
    <citation type="journal article" date="2008" name="Nature">
        <title>The genome of Laccaria bicolor provides insights into mycorrhizal symbiosis.</title>
        <authorList>
            <person name="Martin F."/>
            <person name="Aerts A."/>
            <person name="Ahren D."/>
            <person name="Brun A."/>
            <person name="Danchin E.G.J."/>
            <person name="Duchaussoy F."/>
            <person name="Gibon J."/>
            <person name="Kohler A."/>
            <person name="Lindquist E."/>
            <person name="Pereda V."/>
            <person name="Salamov A."/>
            <person name="Shapiro H.J."/>
            <person name="Wuyts J."/>
            <person name="Blaudez D."/>
            <person name="Buee M."/>
            <person name="Brokstein P."/>
            <person name="Canbaeck B."/>
            <person name="Cohen D."/>
            <person name="Courty P.E."/>
            <person name="Coutinho P.M."/>
            <person name="Delaruelle C."/>
            <person name="Detter J.C."/>
            <person name="Deveau A."/>
            <person name="DiFazio S."/>
            <person name="Duplessis S."/>
            <person name="Fraissinet-Tachet L."/>
            <person name="Lucic E."/>
            <person name="Frey-Klett P."/>
            <person name="Fourrey C."/>
            <person name="Feussner I."/>
            <person name="Gay G."/>
            <person name="Grimwood J."/>
            <person name="Hoegger P.J."/>
            <person name="Jain P."/>
            <person name="Kilaru S."/>
            <person name="Labbe J."/>
            <person name="Lin Y.C."/>
            <person name="Legue V."/>
            <person name="Le Tacon F."/>
            <person name="Marmeisse R."/>
            <person name="Melayah D."/>
            <person name="Montanini B."/>
            <person name="Muratet M."/>
            <person name="Nehls U."/>
            <person name="Niculita-Hirzel H."/>
            <person name="Oudot-Le Secq M.P."/>
            <person name="Peter M."/>
            <person name="Quesneville H."/>
            <person name="Rajashekar B."/>
            <person name="Reich M."/>
            <person name="Rouhier N."/>
            <person name="Schmutz J."/>
            <person name="Yin T."/>
            <person name="Chalot M."/>
            <person name="Henrissat B."/>
            <person name="Kuees U."/>
            <person name="Lucas S."/>
            <person name="Van de Peer Y."/>
            <person name="Podila G.K."/>
            <person name="Polle A."/>
            <person name="Pukkila P.J."/>
            <person name="Richardson P.M."/>
            <person name="Rouze P."/>
            <person name="Sanders I.R."/>
            <person name="Stajich J.E."/>
            <person name="Tunlid A."/>
            <person name="Tuskan G."/>
            <person name="Grigoriev I.V."/>
        </authorList>
    </citation>
    <scope>NUCLEOTIDE SEQUENCE [LARGE SCALE GENOMIC DNA]</scope>
    <source>
        <strain evidence="4">S238N-H82 / ATCC MYA-4686</strain>
    </source>
</reference>
<evidence type="ECO:0000259" key="2">
    <source>
        <dbReference type="Pfam" id="PF13874"/>
    </source>
</evidence>
<dbReference type="Pfam" id="PF13874">
    <property type="entry name" value="Nup54"/>
    <property type="match status" value="1"/>
</dbReference>
<accession>B0D4X8</accession>
<evidence type="ECO:0000256" key="1">
    <source>
        <dbReference type="SAM" id="MobiDB-lite"/>
    </source>
</evidence>
<dbReference type="AlphaFoldDB" id="B0D4X8"/>
<evidence type="ECO:0000313" key="4">
    <source>
        <dbReference type="Proteomes" id="UP000001194"/>
    </source>
</evidence>
<dbReference type="EMBL" id="DS547097">
    <property type="protein sequence ID" value="EDR10643.1"/>
    <property type="molecule type" value="Genomic_DNA"/>
</dbReference>
<organism evidence="4">
    <name type="scientific">Laccaria bicolor (strain S238N-H82 / ATCC MYA-4686)</name>
    <name type="common">Bicoloured deceiver</name>
    <name type="synonym">Laccaria laccata var. bicolor</name>
    <dbReference type="NCBI Taxonomy" id="486041"/>
    <lineage>
        <taxon>Eukaryota</taxon>
        <taxon>Fungi</taxon>
        <taxon>Dikarya</taxon>
        <taxon>Basidiomycota</taxon>
        <taxon>Agaricomycotina</taxon>
        <taxon>Agaricomycetes</taxon>
        <taxon>Agaricomycetidae</taxon>
        <taxon>Agaricales</taxon>
        <taxon>Agaricineae</taxon>
        <taxon>Hydnangiaceae</taxon>
        <taxon>Laccaria</taxon>
    </lineage>
</organism>
<dbReference type="STRING" id="486041.B0D4X8"/>
<gene>
    <name evidence="3" type="ORF">LACBIDRAFT_325438</name>
</gene>
<sequence>MHDRVLSHSQRIPKRTTSGNARRQRQDGQSLKHKVATVLRGRQAGKKVVVIKLAAAGIERYPRDVLETPGLRLDGYYYAEHGYGGLFGNTNTGQTTNRGVFGGGGGGGLFGNTANHQQQPATSGGLFGGTITTQRLATGDGSFTTNAGGNFFGSTTSAQQPAAAHAIQNSTRLLHASAKQTQIVHRLLAFVQHLQTLIPSVRSSAIRPEEEEMRGTLEEIEDKVKKGRVKGRLNELWAIFSEQQAGLAHRTKILQKCQRDLAVIIGTAAPGGGGGGAGDVYAECAFPRPSSERVSSSEVEHFSCSRSI</sequence>
<dbReference type="InParanoid" id="B0D4X8"/>
<dbReference type="RefSeq" id="XP_001879093.1">
    <property type="nucleotide sequence ID" value="XM_001879058.1"/>
</dbReference>
<dbReference type="GeneID" id="6074368"/>
<feature type="compositionally biased region" description="Polar residues" evidence="1">
    <location>
        <begin position="7"/>
        <end position="21"/>
    </location>
</feature>
<feature type="domain" description="Nucleoporin Nup54 alpha-helical" evidence="2">
    <location>
        <begin position="161"/>
        <end position="238"/>
    </location>
</feature>
<proteinExistence type="predicted"/>
<feature type="region of interest" description="Disordered" evidence="1">
    <location>
        <begin position="1"/>
        <end position="33"/>
    </location>
</feature>